<gene>
    <name evidence="2" type="ordered locus">RSPO_c01900</name>
</gene>
<organism evidence="2 3">
    <name type="scientific">Ralstonia solanacearum (strain Po82)</name>
    <dbReference type="NCBI Taxonomy" id="1031711"/>
    <lineage>
        <taxon>Bacteria</taxon>
        <taxon>Pseudomonadati</taxon>
        <taxon>Pseudomonadota</taxon>
        <taxon>Betaproteobacteria</taxon>
        <taxon>Burkholderiales</taxon>
        <taxon>Burkholderiaceae</taxon>
        <taxon>Ralstonia</taxon>
        <taxon>Ralstonia solanacearum species complex</taxon>
    </lineage>
</organism>
<evidence type="ECO:0000313" key="3">
    <source>
        <dbReference type="Proteomes" id="UP000007953"/>
    </source>
</evidence>
<dbReference type="Proteomes" id="UP000007953">
    <property type="component" value="Chromosome"/>
</dbReference>
<sequence length="46" mass="4393">MKKAVSSAGRLSGPAPSGKPGILPPAGDADGLPASRATSDSRTGAM</sequence>
<feature type="region of interest" description="Disordered" evidence="1">
    <location>
        <begin position="1"/>
        <end position="46"/>
    </location>
</feature>
<reference evidence="2 3" key="1">
    <citation type="journal article" date="2011" name="J. Bacteriol.">
        <title>Complete genome sequence of the plant pathogen Ralstonia solanacearum strain Po82.</title>
        <authorList>
            <person name="Xu J."/>
            <person name="Zheng H.J."/>
            <person name="Liu L."/>
            <person name="Pan Z.C."/>
            <person name="Prior P."/>
            <person name="Tang B."/>
            <person name="Xu J.S."/>
            <person name="Zhang H."/>
            <person name="Tian Q."/>
            <person name="Zhang L.Q."/>
            <person name="Feng J."/>
        </authorList>
    </citation>
    <scope>NUCLEOTIDE SEQUENCE [LARGE SCALE GENOMIC DNA]</scope>
    <source>
        <strain evidence="2 3">Po82</strain>
    </source>
</reference>
<accession>F6G1R6</accession>
<dbReference type="HOGENOM" id="CLU_3188166_0_0_4"/>
<evidence type="ECO:0000313" key="2">
    <source>
        <dbReference type="EMBL" id="AEG69199.1"/>
    </source>
</evidence>
<dbReference type="PATRIC" id="fig|1031711.3.peg.1846"/>
<name>F6G1R6_RALS8</name>
<protein>
    <submittedName>
        <fullName evidence="2">Uncharacterized protein</fullName>
    </submittedName>
</protein>
<feature type="compositionally biased region" description="Polar residues" evidence="1">
    <location>
        <begin position="36"/>
        <end position="46"/>
    </location>
</feature>
<dbReference type="AlphaFoldDB" id="F6G1R6"/>
<proteinExistence type="predicted"/>
<dbReference type="KEGG" id="rsn:RSPO_c01900"/>
<dbReference type="EMBL" id="CP002819">
    <property type="protein sequence ID" value="AEG69199.1"/>
    <property type="molecule type" value="Genomic_DNA"/>
</dbReference>
<evidence type="ECO:0000256" key="1">
    <source>
        <dbReference type="SAM" id="MobiDB-lite"/>
    </source>
</evidence>